<keyword evidence="3 5" id="KW-1133">Transmembrane helix</keyword>
<name>A0A6V8KGX8_9ACTN</name>
<dbReference type="Proteomes" id="UP000482800">
    <property type="component" value="Unassembled WGS sequence"/>
</dbReference>
<dbReference type="PANTHER" id="PTHR11814">
    <property type="entry name" value="SULFATE TRANSPORTER"/>
    <property type="match status" value="1"/>
</dbReference>
<dbReference type="GO" id="GO:0016020">
    <property type="term" value="C:membrane"/>
    <property type="evidence" value="ECO:0007669"/>
    <property type="project" value="UniProtKB-SubCell"/>
</dbReference>
<evidence type="ECO:0000256" key="2">
    <source>
        <dbReference type="ARBA" id="ARBA00022692"/>
    </source>
</evidence>
<feature type="transmembrane region" description="Helical" evidence="5">
    <location>
        <begin position="190"/>
        <end position="214"/>
    </location>
</feature>
<dbReference type="Pfam" id="PF00916">
    <property type="entry name" value="Sulfate_transp"/>
    <property type="match status" value="1"/>
</dbReference>
<feature type="transmembrane region" description="Helical" evidence="5">
    <location>
        <begin position="310"/>
        <end position="328"/>
    </location>
</feature>
<comment type="caution">
    <text evidence="7">The sequence shown here is derived from an EMBL/GenBank/DDBJ whole genome shotgun (WGS) entry which is preliminary data.</text>
</comment>
<evidence type="ECO:0000256" key="4">
    <source>
        <dbReference type="ARBA" id="ARBA00023136"/>
    </source>
</evidence>
<dbReference type="AlphaFoldDB" id="A0A6V8KGX8"/>
<keyword evidence="4 5" id="KW-0472">Membrane</keyword>
<organism evidence="7 8">
    <name type="scientific">Phytohabitans houttuyneae</name>
    <dbReference type="NCBI Taxonomy" id="1076126"/>
    <lineage>
        <taxon>Bacteria</taxon>
        <taxon>Bacillati</taxon>
        <taxon>Actinomycetota</taxon>
        <taxon>Actinomycetes</taxon>
        <taxon>Micromonosporales</taxon>
        <taxon>Micromonosporaceae</taxon>
    </lineage>
</organism>
<reference evidence="7 8" key="1">
    <citation type="submission" date="2020-03" db="EMBL/GenBank/DDBJ databases">
        <title>Whole genome shotgun sequence of Phytohabitans houttuyneae NBRC 108639.</title>
        <authorList>
            <person name="Komaki H."/>
            <person name="Tamura T."/>
        </authorList>
    </citation>
    <scope>NUCLEOTIDE SEQUENCE [LARGE SCALE GENOMIC DNA]</scope>
    <source>
        <strain evidence="7 8">NBRC 108639</strain>
    </source>
</reference>
<keyword evidence="8" id="KW-1185">Reference proteome</keyword>
<reference evidence="7 8" key="2">
    <citation type="submission" date="2020-03" db="EMBL/GenBank/DDBJ databases">
        <authorList>
            <person name="Ichikawa N."/>
            <person name="Kimura A."/>
            <person name="Kitahashi Y."/>
            <person name="Uohara A."/>
        </authorList>
    </citation>
    <scope>NUCLEOTIDE SEQUENCE [LARGE SCALE GENOMIC DNA]</scope>
    <source>
        <strain evidence="7 8">NBRC 108639</strain>
    </source>
</reference>
<dbReference type="InterPro" id="IPR011547">
    <property type="entry name" value="SLC26A/SulP_dom"/>
</dbReference>
<feature type="transmembrane region" description="Helical" evidence="5">
    <location>
        <begin position="334"/>
        <end position="351"/>
    </location>
</feature>
<feature type="transmembrane region" description="Helical" evidence="5">
    <location>
        <begin position="69"/>
        <end position="87"/>
    </location>
</feature>
<evidence type="ECO:0000256" key="5">
    <source>
        <dbReference type="SAM" id="Phobius"/>
    </source>
</evidence>
<keyword evidence="2 5" id="KW-0812">Transmembrane</keyword>
<evidence type="ECO:0000256" key="3">
    <source>
        <dbReference type="ARBA" id="ARBA00022989"/>
    </source>
</evidence>
<dbReference type="SUPFAM" id="SSF52091">
    <property type="entry name" value="SpoIIaa-like"/>
    <property type="match status" value="1"/>
</dbReference>
<evidence type="ECO:0000313" key="8">
    <source>
        <dbReference type="Proteomes" id="UP000482800"/>
    </source>
</evidence>
<proteinExistence type="predicted"/>
<feature type="transmembrane region" description="Helical" evidence="5">
    <location>
        <begin position="137"/>
        <end position="156"/>
    </location>
</feature>
<dbReference type="InterPro" id="IPR002645">
    <property type="entry name" value="STAS_dom"/>
</dbReference>
<evidence type="ECO:0000259" key="6">
    <source>
        <dbReference type="PROSITE" id="PS50801"/>
    </source>
</evidence>
<dbReference type="PROSITE" id="PS50801">
    <property type="entry name" value="STAS"/>
    <property type="match status" value="1"/>
</dbReference>
<sequence length="501" mass="50736">MLGGVLFTGTGLLAVQSTGAMAILVADVDLEALGDPQAVLCTLTLLTGLTMVLAGILRADRLLRFVSHSVMTGFVSAVGVSIVLGQLDNATGYTSEGANRILRAFDLLIHPGSVHLPTLAVAVLTAGLIVLLRRTRLGALGMVVAVAAGSLAAAGLEALGHPVALVSQIADVPASLPAPVLPSLGAVPDLLLPAASLAFVGLIQGAGISASLPADGRAPGRLSRDFVGQGAGNLLAGLFRGMPVGGSMSASSLAVSGGAANRTALVLAAITMALLVLFAAPMIGLVAMPALAALLIVIGFGAVKVGKIRSVAGAGQLPATVMAVTFLLTLLLPLQFAVLVGVGISAVVFVAQQAGGLRLRRIQLERGRAVETSPPATLPAGEVVILQPYGAIFYATATTLREVLPQPDARTRDAVVILRLRGAEKAGATLLRELGDYAGALRGAGSKLVVVTDNTHLLDQLGGIDSIGEENLYHSTRTIGEALRHAAADAHDWIGGRTAAR</sequence>
<protein>
    <submittedName>
        <fullName evidence="7">Sulfate permease</fullName>
    </submittedName>
</protein>
<feature type="transmembrane region" description="Helical" evidence="5">
    <location>
        <begin position="38"/>
        <end position="57"/>
    </location>
</feature>
<feature type="transmembrane region" description="Helical" evidence="5">
    <location>
        <begin position="265"/>
        <end position="298"/>
    </location>
</feature>
<evidence type="ECO:0000256" key="1">
    <source>
        <dbReference type="ARBA" id="ARBA00004141"/>
    </source>
</evidence>
<dbReference type="InterPro" id="IPR001902">
    <property type="entry name" value="SLC26A/SulP_fam"/>
</dbReference>
<feature type="domain" description="STAS" evidence="6">
    <location>
        <begin position="383"/>
        <end position="486"/>
    </location>
</feature>
<accession>A0A6V8KGX8</accession>
<comment type="subcellular location">
    <subcellularLocation>
        <location evidence="1">Membrane</location>
        <topology evidence="1">Multi-pass membrane protein</topology>
    </subcellularLocation>
</comment>
<dbReference type="GO" id="GO:0055085">
    <property type="term" value="P:transmembrane transport"/>
    <property type="evidence" value="ECO:0007669"/>
    <property type="project" value="InterPro"/>
</dbReference>
<dbReference type="InterPro" id="IPR036513">
    <property type="entry name" value="STAS_dom_sf"/>
</dbReference>
<feature type="transmembrane region" description="Helical" evidence="5">
    <location>
        <begin position="107"/>
        <end position="130"/>
    </location>
</feature>
<gene>
    <name evidence="7" type="ORF">Phou_059010</name>
</gene>
<dbReference type="Gene3D" id="3.30.750.24">
    <property type="entry name" value="STAS domain"/>
    <property type="match status" value="1"/>
</dbReference>
<evidence type="ECO:0000313" key="7">
    <source>
        <dbReference type="EMBL" id="GFJ81721.1"/>
    </source>
</evidence>
<dbReference type="EMBL" id="BLPF01000002">
    <property type="protein sequence ID" value="GFJ81721.1"/>
    <property type="molecule type" value="Genomic_DNA"/>
</dbReference>